<dbReference type="InterPro" id="IPR017853">
    <property type="entry name" value="GH"/>
</dbReference>
<accession>A0A9E7C1S7</accession>
<dbReference type="KEGG" id="sbae:DSM104329_04132"/>
<evidence type="ECO:0000313" key="3">
    <source>
        <dbReference type="Proteomes" id="UP001162834"/>
    </source>
</evidence>
<dbReference type="Proteomes" id="UP001162834">
    <property type="component" value="Chromosome"/>
</dbReference>
<keyword evidence="3" id="KW-1185">Reference proteome</keyword>
<proteinExistence type="predicted"/>
<evidence type="ECO:0008006" key="4">
    <source>
        <dbReference type="Google" id="ProtNLM"/>
    </source>
</evidence>
<dbReference type="Gene3D" id="3.20.20.80">
    <property type="entry name" value="Glycosidases"/>
    <property type="match status" value="1"/>
</dbReference>
<feature type="signal peptide" evidence="1">
    <location>
        <begin position="1"/>
        <end position="20"/>
    </location>
</feature>
<sequence length="314" mass="36619">MLRMTAVLAAAVAATLAVLAVPARSDAKYRVAVGLGDQQTMTLTQPLFIATQIKRLRYFIPYNAIHSRSRMQAVEDYVRTASSRGMSVMIHISTNDLRIRRGRLPSARGYRRDVGRLVRRLRPMGVREWGVWNEANHASQPTWNHPKRAAAYYRQMRRICRGCRIVALDVLDQRGVDRYISRFYQALPRNLRRSARFVGIHNYSDVNRRRTTGTRLIMRSVRRYVRSPHFWLTETGGVVELGRSFRCSERRAANRLKYLFRILKAYRHSIDRAYVYNWFGTDCRTRMDTGLVNKDGSARRGYRTLRVGLRSFTR</sequence>
<feature type="chain" id="PRO_5038892770" description="Asl1-like glycosyl hydrolase catalytic domain-containing protein" evidence="1">
    <location>
        <begin position="21"/>
        <end position="314"/>
    </location>
</feature>
<evidence type="ECO:0000256" key="1">
    <source>
        <dbReference type="SAM" id="SignalP"/>
    </source>
</evidence>
<protein>
    <recommendedName>
        <fullName evidence="4">Asl1-like glycosyl hydrolase catalytic domain-containing protein</fullName>
    </recommendedName>
</protein>
<name>A0A9E7C1S7_9ACTN</name>
<keyword evidence="1" id="KW-0732">Signal</keyword>
<reference evidence="2" key="1">
    <citation type="journal article" date="2022" name="Int. J. Syst. Evol. Microbiol.">
        <title>Pseudomonas aegrilactucae sp. nov. and Pseudomonas morbosilactucae sp. nov., pathogens causing bacterial rot of lettuce in Japan.</title>
        <authorList>
            <person name="Sawada H."/>
            <person name="Fujikawa T."/>
            <person name="Satou M."/>
        </authorList>
    </citation>
    <scope>NUCLEOTIDE SEQUENCE</scope>
    <source>
        <strain evidence="2">0166_1</strain>
    </source>
</reference>
<gene>
    <name evidence="2" type="ORF">DSM104329_04132</name>
</gene>
<dbReference type="AlphaFoldDB" id="A0A9E7C1S7"/>
<dbReference type="EMBL" id="CP087164">
    <property type="protein sequence ID" value="UGS37711.1"/>
    <property type="molecule type" value="Genomic_DNA"/>
</dbReference>
<dbReference type="SUPFAM" id="SSF51445">
    <property type="entry name" value="(Trans)glycosidases"/>
    <property type="match status" value="1"/>
</dbReference>
<evidence type="ECO:0000313" key="2">
    <source>
        <dbReference type="EMBL" id="UGS37711.1"/>
    </source>
</evidence>
<organism evidence="2 3">
    <name type="scientific">Capillimicrobium parvum</name>
    <dbReference type="NCBI Taxonomy" id="2884022"/>
    <lineage>
        <taxon>Bacteria</taxon>
        <taxon>Bacillati</taxon>
        <taxon>Actinomycetota</taxon>
        <taxon>Thermoleophilia</taxon>
        <taxon>Solirubrobacterales</taxon>
        <taxon>Capillimicrobiaceae</taxon>
        <taxon>Capillimicrobium</taxon>
    </lineage>
</organism>